<keyword evidence="2" id="KW-1185">Reference proteome</keyword>
<dbReference type="Proteomes" id="UP001652624">
    <property type="component" value="Chromosome 6"/>
</dbReference>
<feature type="region of interest" description="Disordered" evidence="1">
    <location>
        <begin position="35"/>
        <end position="59"/>
    </location>
</feature>
<sequence>MHLSQSMDRAVVEAAERTARVLETLRRAEANRTSVQGLGSKGTTCSTYSPSTHSATSIPSLTDSEWQTFNAYNKSAWIKHTQDPWISSGFLDSVDMKIEPLGSNHCLPSKSLGATELQVDEESLQGLQGKGSNLQSGKRNIFYDQKQQWQQRLDAYRLKQQRRLQRLEDTFRCYNIDPNYAIPREKGRRPLPRLRTEEAERWESKIPERELSHIQRHIHRTERARGLRDKCQLVALDIPSEVGLPKKAAAEKKEVTITDEQMAIRRINSKRQMAKVTEQIKEHQDRMLRGRRLTEQRRAEKEASRIPSQILPLRTQLRGRRTFQDSR</sequence>
<evidence type="ECO:0000313" key="3">
    <source>
        <dbReference type="RefSeq" id="XP_060049290.1"/>
    </source>
</evidence>
<protein>
    <submittedName>
        <fullName evidence="3">Uncharacterized protein LOC132539103</fullName>
    </submittedName>
</protein>
<feature type="region of interest" description="Disordered" evidence="1">
    <location>
        <begin position="291"/>
        <end position="310"/>
    </location>
</feature>
<name>A0ABM3XKE9_ERIEU</name>
<reference evidence="3" key="1">
    <citation type="submission" date="2025-08" db="UniProtKB">
        <authorList>
            <consortium name="RefSeq"/>
        </authorList>
    </citation>
    <scope>IDENTIFICATION</scope>
</reference>
<dbReference type="RefSeq" id="XP_060049290.1">
    <property type="nucleotide sequence ID" value="XM_060193307.1"/>
</dbReference>
<evidence type="ECO:0000313" key="2">
    <source>
        <dbReference type="Proteomes" id="UP001652624"/>
    </source>
</evidence>
<organism evidence="2 3">
    <name type="scientific">Erinaceus europaeus</name>
    <name type="common">Western European hedgehog</name>
    <dbReference type="NCBI Taxonomy" id="9365"/>
    <lineage>
        <taxon>Eukaryota</taxon>
        <taxon>Metazoa</taxon>
        <taxon>Chordata</taxon>
        <taxon>Craniata</taxon>
        <taxon>Vertebrata</taxon>
        <taxon>Euteleostomi</taxon>
        <taxon>Mammalia</taxon>
        <taxon>Eutheria</taxon>
        <taxon>Laurasiatheria</taxon>
        <taxon>Eulipotyphla</taxon>
        <taxon>Erinaceidae</taxon>
        <taxon>Erinaceinae</taxon>
        <taxon>Erinaceus</taxon>
    </lineage>
</organism>
<proteinExistence type="predicted"/>
<accession>A0ABM3XKE9</accession>
<gene>
    <name evidence="3" type="primary">LOC132539103</name>
</gene>
<dbReference type="PANTHER" id="PTHR41403:SF4">
    <property type="entry name" value="SIMILAR TO RIKEN CDNA 1700022C21"/>
    <property type="match status" value="1"/>
</dbReference>
<dbReference type="InterPro" id="IPR040005">
    <property type="entry name" value="Polr1has"/>
</dbReference>
<dbReference type="PANTHER" id="PTHR41403">
    <property type="entry name" value="RCG43477-RELATED"/>
    <property type="match status" value="1"/>
</dbReference>
<dbReference type="GeneID" id="132539103"/>
<feature type="compositionally biased region" description="Basic and acidic residues" evidence="1">
    <location>
        <begin position="291"/>
        <end position="304"/>
    </location>
</feature>
<evidence type="ECO:0000256" key="1">
    <source>
        <dbReference type="SAM" id="MobiDB-lite"/>
    </source>
</evidence>